<reference evidence="2" key="1">
    <citation type="submission" date="2017-08" db="EMBL/GenBank/DDBJ databases">
        <authorList>
            <person name="Polle J.E."/>
            <person name="Barry K."/>
            <person name="Cushman J."/>
            <person name="Schmutz J."/>
            <person name="Tran D."/>
            <person name="Hathwaick L.T."/>
            <person name="Yim W.C."/>
            <person name="Jenkins J."/>
            <person name="Mckie-Krisberg Z.M."/>
            <person name="Prochnik S."/>
            <person name="Lindquist E."/>
            <person name="Dockter R.B."/>
            <person name="Adam C."/>
            <person name="Molina H."/>
            <person name="Bunkerborg J."/>
            <person name="Jin E."/>
            <person name="Buchheim M."/>
            <person name="Magnuson J."/>
        </authorList>
    </citation>
    <scope>NUCLEOTIDE SEQUENCE</scope>
    <source>
        <strain evidence="2">CCAP 19/18</strain>
    </source>
</reference>
<gene>
    <name evidence="2" type="ORF">DUNSADRAFT_7790</name>
</gene>
<sequence>MALLALAAPGSSCFLPRAPSLMFPSLVLPLPWSALVLPPSCSWCYCAAPHVAYREQGQLCGSAPNVTRGDCVPDNSEAQAVDTAADCLTAFLVLHFLPQPPPADSTANNEEQHGKSPDGPHSNCPQQTPPPIMGTSTTRALMCHAASECLTTFFMLDFLPQLPPTDSTANNWHEHNKSPDVPCSK</sequence>
<keyword evidence="3" id="KW-1185">Reference proteome</keyword>
<protein>
    <recommendedName>
        <fullName evidence="4">Secreted protein</fullName>
    </recommendedName>
</protein>
<evidence type="ECO:0000313" key="3">
    <source>
        <dbReference type="Proteomes" id="UP000815325"/>
    </source>
</evidence>
<accession>A0ABQ7FT45</accession>
<evidence type="ECO:0000256" key="1">
    <source>
        <dbReference type="SAM" id="MobiDB-lite"/>
    </source>
</evidence>
<feature type="region of interest" description="Disordered" evidence="1">
    <location>
        <begin position="101"/>
        <end position="131"/>
    </location>
</feature>
<dbReference type="EMBL" id="MU072267">
    <property type="protein sequence ID" value="KAF5825659.1"/>
    <property type="molecule type" value="Genomic_DNA"/>
</dbReference>
<name>A0ABQ7FT45_DUNSA</name>
<evidence type="ECO:0008006" key="4">
    <source>
        <dbReference type="Google" id="ProtNLM"/>
    </source>
</evidence>
<evidence type="ECO:0000313" key="2">
    <source>
        <dbReference type="EMBL" id="KAF5825659.1"/>
    </source>
</evidence>
<comment type="caution">
    <text evidence="2">The sequence shown here is derived from an EMBL/GenBank/DDBJ whole genome shotgun (WGS) entry which is preliminary data.</text>
</comment>
<dbReference type="Proteomes" id="UP000815325">
    <property type="component" value="Unassembled WGS sequence"/>
</dbReference>
<proteinExistence type="predicted"/>
<organism evidence="2 3">
    <name type="scientific">Dunaliella salina</name>
    <name type="common">Green alga</name>
    <name type="synonym">Protococcus salinus</name>
    <dbReference type="NCBI Taxonomy" id="3046"/>
    <lineage>
        <taxon>Eukaryota</taxon>
        <taxon>Viridiplantae</taxon>
        <taxon>Chlorophyta</taxon>
        <taxon>core chlorophytes</taxon>
        <taxon>Chlorophyceae</taxon>
        <taxon>CS clade</taxon>
        <taxon>Chlamydomonadales</taxon>
        <taxon>Dunaliellaceae</taxon>
        <taxon>Dunaliella</taxon>
    </lineage>
</organism>